<dbReference type="PANTHER" id="PTHR35318:SF2">
    <property type="entry name" value="OS08G0138900 PROTEIN"/>
    <property type="match status" value="1"/>
</dbReference>
<evidence type="ECO:0000313" key="1">
    <source>
        <dbReference type="EMBL" id="KAF5203543.1"/>
    </source>
</evidence>
<keyword evidence="2" id="KW-1185">Reference proteome</keyword>
<organism evidence="1 2">
    <name type="scientific">Thalictrum thalictroides</name>
    <name type="common">Rue-anemone</name>
    <name type="synonym">Anemone thalictroides</name>
    <dbReference type="NCBI Taxonomy" id="46969"/>
    <lineage>
        <taxon>Eukaryota</taxon>
        <taxon>Viridiplantae</taxon>
        <taxon>Streptophyta</taxon>
        <taxon>Embryophyta</taxon>
        <taxon>Tracheophyta</taxon>
        <taxon>Spermatophyta</taxon>
        <taxon>Magnoliopsida</taxon>
        <taxon>Ranunculales</taxon>
        <taxon>Ranunculaceae</taxon>
        <taxon>Thalictroideae</taxon>
        <taxon>Thalictrum</taxon>
    </lineage>
</organism>
<dbReference type="Proteomes" id="UP000554482">
    <property type="component" value="Unassembled WGS sequence"/>
</dbReference>
<sequence>MKFIPDFICCCIPVKQTVVSKSPLHHIKEQESKEFVPLSYAMSDVSRRKRSSSLGSKTTTQWRPSLCVISEDNVVSTVSRSRSERTVRSGKQVEGKRRRTVKIQTYDDQNTDKRRASVSAAIPAFSPSVFLF</sequence>
<dbReference type="AlphaFoldDB" id="A0A7J6X2I7"/>
<protein>
    <submittedName>
        <fullName evidence="1">Uncharacterized protein</fullName>
    </submittedName>
</protein>
<accession>A0A7J6X2I7</accession>
<dbReference type="OrthoDB" id="1917265at2759"/>
<gene>
    <name evidence="1" type="ORF">FRX31_006870</name>
</gene>
<name>A0A7J6X2I7_THATH</name>
<evidence type="ECO:0000313" key="2">
    <source>
        <dbReference type="Proteomes" id="UP000554482"/>
    </source>
</evidence>
<dbReference type="PANTHER" id="PTHR35318">
    <property type="entry name" value="BNAA10G08410D PROTEIN"/>
    <property type="match status" value="1"/>
</dbReference>
<dbReference type="EMBL" id="JABWDY010006638">
    <property type="protein sequence ID" value="KAF5203543.1"/>
    <property type="molecule type" value="Genomic_DNA"/>
</dbReference>
<reference evidence="1 2" key="1">
    <citation type="submission" date="2020-06" db="EMBL/GenBank/DDBJ databases">
        <title>Transcriptomic and genomic resources for Thalictrum thalictroides and T. hernandezii: Facilitating candidate gene discovery in an emerging model plant lineage.</title>
        <authorList>
            <person name="Arias T."/>
            <person name="Riano-Pachon D.M."/>
            <person name="Di Stilio V.S."/>
        </authorList>
    </citation>
    <scope>NUCLEOTIDE SEQUENCE [LARGE SCALE GENOMIC DNA]</scope>
    <source>
        <strain evidence="2">cv. WT478/WT964</strain>
        <tissue evidence="1">Leaves</tissue>
    </source>
</reference>
<proteinExistence type="predicted"/>
<comment type="caution">
    <text evidence="1">The sequence shown here is derived from an EMBL/GenBank/DDBJ whole genome shotgun (WGS) entry which is preliminary data.</text>
</comment>